<dbReference type="Gene3D" id="1.20.1250.20">
    <property type="entry name" value="MFS general substrate transporter like domains"/>
    <property type="match status" value="1"/>
</dbReference>
<protein>
    <recommendedName>
        <fullName evidence="8">Major facilitator superfamily domain-containing protein</fullName>
    </recommendedName>
</protein>
<evidence type="ECO:0000256" key="4">
    <source>
        <dbReference type="ARBA" id="ARBA00023136"/>
    </source>
</evidence>
<feature type="transmembrane region" description="Helical" evidence="6">
    <location>
        <begin position="396"/>
        <end position="412"/>
    </location>
</feature>
<evidence type="ECO:0000256" key="2">
    <source>
        <dbReference type="ARBA" id="ARBA00022692"/>
    </source>
</evidence>
<evidence type="ECO:0000256" key="1">
    <source>
        <dbReference type="ARBA" id="ARBA00004141"/>
    </source>
</evidence>
<comment type="subcellular location">
    <subcellularLocation>
        <location evidence="1">Membrane</location>
        <topology evidence="1">Multi-pass membrane protein</topology>
    </subcellularLocation>
</comment>
<feature type="transmembrane region" description="Helical" evidence="6">
    <location>
        <begin position="212"/>
        <end position="229"/>
    </location>
</feature>
<dbReference type="Proteomes" id="UP000326877">
    <property type="component" value="Unassembled WGS sequence"/>
</dbReference>
<feature type="transmembrane region" description="Helical" evidence="6">
    <location>
        <begin position="67"/>
        <end position="86"/>
    </location>
</feature>
<feature type="transmembrane region" description="Helical" evidence="6">
    <location>
        <begin position="30"/>
        <end position="47"/>
    </location>
</feature>
<sequence length="413" mass="46245">MLEDRHTTQHELILSPAPSNDPDGPLARKAVNYGLTFTFVLFTFVLVDVKSLAYKGYIKELDLTYTTFNLASASNFLGFAIWWLLLIPCVHKFGRCPIYFMSAVSLLSCLAISIGEAVMMNPIIDLFFIHQDARMNGGPIAAGYVVVDQGWRWMWWIVTILLGVNFILVLFFFEASKYIPALDGRPQLPRSRRSIRQRLAFVKTDIPLFQHFYQPVIALFFFPAVAYTAVTYRTALAFFSASCSAGSYFLIYPPYNFNASAIGLFHLGGFKGSLLATLTIPPLIEWMVVKLAKSNNGIFEPEMHLWMSFPAALLNCDSMLIYGIEGFRWAILSMAMGMSRFGFIVTVDVALTYLSDCYPDILADALIAVVFLRNGFAAIIRFAFTDWLAGMGIENTLILISMIALASIALPIF</sequence>
<evidence type="ECO:0000256" key="6">
    <source>
        <dbReference type="SAM" id="Phobius"/>
    </source>
</evidence>
<keyword evidence="3 6" id="KW-1133">Transmembrane helix</keyword>
<feature type="transmembrane region" description="Helical" evidence="6">
    <location>
        <begin position="361"/>
        <end position="384"/>
    </location>
</feature>
<feature type="transmembrane region" description="Helical" evidence="6">
    <location>
        <begin position="153"/>
        <end position="173"/>
    </location>
</feature>
<dbReference type="PANTHER" id="PTHR23502:SF50">
    <property type="entry name" value="TRANSPORTER, PUTATIVE (AFU_ORTHOLOGUE AFUA_5G00430)-RELATED"/>
    <property type="match status" value="1"/>
</dbReference>
<reference evidence="7" key="1">
    <citation type="submission" date="2019-04" db="EMBL/GenBank/DDBJ databases">
        <title>Friends and foes A comparative genomics studyof 23 Aspergillus species from section Flavi.</title>
        <authorList>
            <consortium name="DOE Joint Genome Institute"/>
            <person name="Kjaerbolling I."/>
            <person name="Vesth T."/>
            <person name="Frisvad J.C."/>
            <person name="Nybo J.L."/>
            <person name="Theobald S."/>
            <person name="Kildgaard S."/>
            <person name="Isbrandt T."/>
            <person name="Kuo A."/>
            <person name="Sato A."/>
            <person name="Lyhne E.K."/>
            <person name="Kogle M.E."/>
            <person name="Wiebenga A."/>
            <person name="Kun R.S."/>
            <person name="Lubbers R.J."/>
            <person name="Makela M.R."/>
            <person name="Barry K."/>
            <person name="Chovatia M."/>
            <person name="Clum A."/>
            <person name="Daum C."/>
            <person name="Haridas S."/>
            <person name="He G."/>
            <person name="LaButti K."/>
            <person name="Lipzen A."/>
            <person name="Mondo S."/>
            <person name="Riley R."/>
            <person name="Salamov A."/>
            <person name="Simmons B.A."/>
            <person name="Magnuson J.K."/>
            <person name="Henrissat B."/>
            <person name="Mortensen U.H."/>
            <person name="Larsen T.O."/>
            <person name="Devries R.P."/>
            <person name="Grigoriev I.V."/>
            <person name="Machida M."/>
            <person name="Baker S.E."/>
            <person name="Andersen M.R."/>
        </authorList>
    </citation>
    <scope>NUCLEOTIDE SEQUENCE [LARGE SCALE GENOMIC DNA]</scope>
    <source>
        <strain evidence="7">IBT 14317</strain>
    </source>
</reference>
<keyword evidence="4 6" id="KW-0472">Membrane</keyword>
<keyword evidence="2 6" id="KW-0812">Transmembrane</keyword>
<accession>A0A5N7BW99</accession>
<evidence type="ECO:0008006" key="8">
    <source>
        <dbReference type="Google" id="ProtNLM"/>
    </source>
</evidence>
<dbReference type="GO" id="GO:0005886">
    <property type="term" value="C:plasma membrane"/>
    <property type="evidence" value="ECO:0007669"/>
    <property type="project" value="TreeGrafter"/>
</dbReference>
<dbReference type="PANTHER" id="PTHR23502">
    <property type="entry name" value="MAJOR FACILITATOR SUPERFAMILY"/>
    <property type="match status" value="1"/>
</dbReference>
<feature type="transmembrane region" description="Helical" evidence="6">
    <location>
        <begin position="331"/>
        <end position="355"/>
    </location>
</feature>
<dbReference type="AlphaFoldDB" id="A0A5N7BW99"/>
<evidence type="ECO:0000313" key="7">
    <source>
        <dbReference type="EMBL" id="KAE8386115.1"/>
    </source>
</evidence>
<proteinExistence type="predicted"/>
<evidence type="ECO:0000256" key="3">
    <source>
        <dbReference type="ARBA" id="ARBA00022989"/>
    </source>
</evidence>
<dbReference type="SUPFAM" id="SSF103473">
    <property type="entry name" value="MFS general substrate transporter"/>
    <property type="match status" value="1"/>
</dbReference>
<feature type="transmembrane region" description="Helical" evidence="6">
    <location>
        <begin position="98"/>
        <end position="119"/>
    </location>
</feature>
<evidence type="ECO:0000256" key="5">
    <source>
        <dbReference type="SAM" id="MobiDB-lite"/>
    </source>
</evidence>
<gene>
    <name evidence="7" type="ORF">BDV23DRAFT_175696</name>
</gene>
<dbReference type="OrthoDB" id="5215911at2759"/>
<name>A0A5N7BW99_PETAA</name>
<dbReference type="GO" id="GO:0022857">
    <property type="term" value="F:transmembrane transporter activity"/>
    <property type="evidence" value="ECO:0007669"/>
    <property type="project" value="TreeGrafter"/>
</dbReference>
<organism evidence="7">
    <name type="scientific">Petromyces alliaceus</name>
    <name type="common">Aspergillus alliaceus</name>
    <dbReference type="NCBI Taxonomy" id="209559"/>
    <lineage>
        <taxon>Eukaryota</taxon>
        <taxon>Fungi</taxon>
        <taxon>Dikarya</taxon>
        <taxon>Ascomycota</taxon>
        <taxon>Pezizomycotina</taxon>
        <taxon>Eurotiomycetes</taxon>
        <taxon>Eurotiomycetidae</taxon>
        <taxon>Eurotiales</taxon>
        <taxon>Aspergillaceae</taxon>
        <taxon>Aspergillus</taxon>
        <taxon>Aspergillus subgen. Circumdati</taxon>
    </lineage>
</organism>
<dbReference type="EMBL" id="ML735318">
    <property type="protein sequence ID" value="KAE8386115.1"/>
    <property type="molecule type" value="Genomic_DNA"/>
</dbReference>
<feature type="region of interest" description="Disordered" evidence="5">
    <location>
        <begin position="1"/>
        <end position="21"/>
    </location>
</feature>
<dbReference type="InterPro" id="IPR036259">
    <property type="entry name" value="MFS_trans_sf"/>
</dbReference>